<evidence type="ECO:0000256" key="2">
    <source>
        <dbReference type="ARBA" id="ARBA00022737"/>
    </source>
</evidence>
<keyword evidence="7" id="KW-1185">Reference proteome</keyword>
<name>A0ABS8UZ14_DATST</name>
<evidence type="ECO:0000256" key="4">
    <source>
        <dbReference type="PROSITE-ProRule" id="PRU00023"/>
    </source>
</evidence>
<feature type="repeat" description="ANK" evidence="4">
    <location>
        <begin position="82"/>
        <end position="114"/>
    </location>
</feature>
<dbReference type="EMBL" id="JACEIK010003042">
    <property type="protein sequence ID" value="MCD9640061.1"/>
    <property type="molecule type" value="Genomic_DNA"/>
</dbReference>
<organism evidence="6 7">
    <name type="scientific">Datura stramonium</name>
    <name type="common">Jimsonweed</name>
    <name type="synonym">Common thornapple</name>
    <dbReference type="NCBI Taxonomy" id="4076"/>
    <lineage>
        <taxon>Eukaryota</taxon>
        <taxon>Viridiplantae</taxon>
        <taxon>Streptophyta</taxon>
        <taxon>Embryophyta</taxon>
        <taxon>Tracheophyta</taxon>
        <taxon>Spermatophyta</taxon>
        <taxon>Magnoliopsida</taxon>
        <taxon>eudicotyledons</taxon>
        <taxon>Gunneridae</taxon>
        <taxon>Pentapetalae</taxon>
        <taxon>asterids</taxon>
        <taxon>lamiids</taxon>
        <taxon>Solanales</taxon>
        <taxon>Solanaceae</taxon>
        <taxon>Solanoideae</taxon>
        <taxon>Datureae</taxon>
        <taxon>Datura</taxon>
    </lineage>
</organism>
<dbReference type="PANTHER" id="PTHR12447">
    <property type="entry name" value="ANKYRIN REPEAT DOMAIN-CONTAINING PROTEIN 13"/>
    <property type="match status" value="1"/>
</dbReference>
<dbReference type="SMART" id="SM00248">
    <property type="entry name" value="ANK"/>
    <property type="match status" value="3"/>
</dbReference>
<dbReference type="PROSITE" id="PS50297">
    <property type="entry name" value="ANK_REP_REGION"/>
    <property type="match status" value="1"/>
</dbReference>
<dbReference type="Pfam" id="PF11904">
    <property type="entry name" value="ANKRD13_C"/>
    <property type="match status" value="1"/>
</dbReference>
<evidence type="ECO:0000256" key="1">
    <source>
        <dbReference type="ARBA" id="ARBA00004308"/>
    </source>
</evidence>
<protein>
    <recommendedName>
        <fullName evidence="5">Ankyrin repeat domain-containing protein</fullName>
    </recommendedName>
</protein>
<sequence length="208" mass="22806">MSRPATTLPVMASSTTIKPEDYTHSPVHYAVILGDHSALNRLISSLPRLADQAQIQTRVRLAFSGTIADKSHCCAGRRDNPNRETPLHLAVRLNDVYATRTLAVAGADISLQNAAGWNALQEAIMRRCSDIVSILVQHHHLGAWSKVPPSTSPSPSDTYKIWKCDGNLRADTSLSGYDGLKVQRANQSFLFLGDGGRNSDIQLRFNLF</sequence>
<gene>
    <name evidence="6" type="ORF">HAX54_025088</name>
</gene>
<comment type="caution">
    <text evidence="6">The sequence shown here is derived from an EMBL/GenBank/DDBJ whole genome shotgun (WGS) entry which is preliminary data.</text>
</comment>
<evidence type="ECO:0000313" key="7">
    <source>
        <dbReference type="Proteomes" id="UP000823775"/>
    </source>
</evidence>
<evidence type="ECO:0000313" key="6">
    <source>
        <dbReference type="EMBL" id="MCD9640061.1"/>
    </source>
</evidence>
<dbReference type="InterPro" id="IPR002110">
    <property type="entry name" value="Ankyrin_rpt"/>
</dbReference>
<keyword evidence="3" id="KW-0472">Membrane</keyword>
<reference evidence="6 7" key="1">
    <citation type="journal article" date="2021" name="BMC Genomics">
        <title>Datura genome reveals duplications of psychoactive alkaloid biosynthetic genes and high mutation rate following tissue culture.</title>
        <authorList>
            <person name="Rajewski A."/>
            <person name="Carter-House D."/>
            <person name="Stajich J."/>
            <person name="Litt A."/>
        </authorList>
    </citation>
    <scope>NUCLEOTIDE SEQUENCE [LARGE SCALE GENOMIC DNA]</scope>
    <source>
        <strain evidence="6">AR-01</strain>
    </source>
</reference>
<dbReference type="PROSITE" id="PS50088">
    <property type="entry name" value="ANK_REPEAT"/>
    <property type="match status" value="1"/>
</dbReference>
<dbReference type="PANTHER" id="PTHR12447:SF7">
    <property type="entry name" value="ANKYRIN REPEAT FAMILY PROTEIN"/>
    <property type="match status" value="1"/>
</dbReference>
<dbReference type="SUPFAM" id="SSF48403">
    <property type="entry name" value="Ankyrin repeat"/>
    <property type="match status" value="1"/>
</dbReference>
<dbReference type="Proteomes" id="UP000823775">
    <property type="component" value="Unassembled WGS sequence"/>
</dbReference>
<accession>A0ABS8UZ14</accession>
<comment type="subcellular location">
    <subcellularLocation>
        <location evidence="1">Endomembrane system</location>
    </subcellularLocation>
</comment>
<dbReference type="InterPro" id="IPR021832">
    <property type="entry name" value="ANKRD13"/>
</dbReference>
<keyword evidence="4" id="KW-0040">ANK repeat</keyword>
<proteinExistence type="predicted"/>
<feature type="domain" description="Ankyrin repeat" evidence="5">
    <location>
        <begin position="169"/>
        <end position="200"/>
    </location>
</feature>
<evidence type="ECO:0000259" key="5">
    <source>
        <dbReference type="Pfam" id="PF11904"/>
    </source>
</evidence>
<keyword evidence="2" id="KW-0677">Repeat</keyword>
<evidence type="ECO:0000256" key="3">
    <source>
        <dbReference type="ARBA" id="ARBA00023136"/>
    </source>
</evidence>
<dbReference type="Pfam" id="PF12796">
    <property type="entry name" value="Ank_2"/>
    <property type="match status" value="1"/>
</dbReference>
<dbReference type="InterPro" id="IPR036770">
    <property type="entry name" value="Ankyrin_rpt-contain_sf"/>
</dbReference>
<dbReference type="Gene3D" id="1.25.40.20">
    <property type="entry name" value="Ankyrin repeat-containing domain"/>
    <property type="match status" value="1"/>
</dbReference>
<dbReference type="InterPro" id="IPR055285">
    <property type="entry name" value="ANKRD13_C"/>
</dbReference>